<proteinExistence type="predicted"/>
<protein>
    <submittedName>
        <fullName evidence="2">Uncharacterized protein</fullName>
    </submittedName>
</protein>
<dbReference type="AlphaFoldDB" id="A0A239EMG2"/>
<feature type="signal peptide" evidence="1">
    <location>
        <begin position="1"/>
        <end position="23"/>
    </location>
</feature>
<evidence type="ECO:0000313" key="2">
    <source>
        <dbReference type="EMBL" id="SNS45112.1"/>
    </source>
</evidence>
<evidence type="ECO:0000256" key="1">
    <source>
        <dbReference type="SAM" id="SignalP"/>
    </source>
</evidence>
<dbReference type="Proteomes" id="UP000198440">
    <property type="component" value="Unassembled WGS sequence"/>
</dbReference>
<accession>A0A239EMG2</accession>
<dbReference type="RefSeq" id="WP_089277749.1">
    <property type="nucleotide sequence ID" value="NZ_FZON01000015.1"/>
</dbReference>
<gene>
    <name evidence="2" type="ORF">SAMN04488078_101579</name>
</gene>
<dbReference type="EMBL" id="FZON01000015">
    <property type="protein sequence ID" value="SNS45112.1"/>
    <property type="molecule type" value="Genomic_DNA"/>
</dbReference>
<evidence type="ECO:0000313" key="3">
    <source>
        <dbReference type="Proteomes" id="UP000198440"/>
    </source>
</evidence>
<name>A0A239EMG2_9RHOB</name>
<organism evidence="2 3">
    <name type="scientific">Antarctobacter heliothermus</name>
    <dbReference type="NCBI Taxonomy" id="74033"/>
    <lineage>
        <taxon>Bacteria</taxon>
        <taxon>Pseudomonadati</taxon>
        <taxon>Pseudomonadota</taxon>
        <taxon>Alphaproteobacteria</taxon>
        <taxon>Rhodobacterales</taxon>
        <taxon>Roseobacteraceae</taxon>
        <taxon>Antarctobacter</taxon>
    </lineage>
</organism>
<reference evidence="2 3" key="1">
    <citation type="submission" date="2017-06" db="EMBL/GenBank/DDBJ databases">
        <authorList>
            <person name="Kim H.J."/>
            <person name="Triplett B.A."/>
        </authorList>
    </citation>
    <scope>NUCLEOTIDE SEQUENCE [LARGE SCALE GENOMIC DNA]</scope>
    <source>
        <strain evidence="2 3">DSM 11445</strain>
    </source>
</reference>
<feature type="chain" id="PRO_5012963915" evidence="1">
    <location>
        <begin position="24"/>
        <end position="162"/>
    </location>
</feature>
<keyword evidence="1" id="KW-0732">Signal</keyword>
<sequence length="162" mass="17012">MTRNTLTSLTATLALSLSSAAQADPILDCLSQAVEVSEGSLYSIDERLIRADVTATNRSGIAFSGLHVEVAAHYPGRPTPLASRAVTDFITLGGALLPGEDATGRVAMHIDPRIRGIVEDEDQITFSVTVQNVADAGGANIAGQPKMASWPDDELPLRSICP</sequence>